<geneLocation type="plasmid" evidence="2">
    <name>pts417</name>
</geneLocation>
<dbReference type="AlphaFoldDB" id="A0A2K8UHT7"/>
<gene>
    <name evidence="1" type="ORF">THSYN_29925</name>
</gene>
<evidence type="ECO:0000313" key="2">
    <source>
        <dbReference type="Proteomes" id="UP000232638"/>
    </source>
</evidence>
<dbReference type="OrthoDB" id="9845080at2"/>
<name>A0A2K8UHT7_9GAMM</name>
<dbReference type="RefSeq" id="WP_100922791.1">
    <property type="nucleotide sequence ID" value="NZ_CP020371.1"/>
</dbReference>
<protein>
    <submittedName>
        <fullName evidence="1">Uncharacterized protein</fullName>
    </submittedName>
</protein>
<sequence>MAFEKTRPKVLAYVQVQLMQAVSARALPRNPWKDEPELPTDAVFGSTPAVIGDNEWRVIVRPSVLDGLRTEYQWRRIGSLTWRQAGEWPTYNYNDGMYMGCPRSLADKVFFPNESAIRRALGLVGVSQPSQQAFTF</sequence>
<accession>A0A2K8UHT7</accession>
<dbReference type="Proteomes" id="UP000232638">
    <property type="component" value="Plasmid pTs417"/>
</dbReference>
<dbReference type="EMBL" id="CP020371">
    <property type="protein sequence ID" value="AUB85144.1"/>
    <property type="molecule type" value="Genomic_DNA"/>
</dbReference>
<proteinExistence type="predicted"/>
<dbReference type="KEGG" id="tsy:THSYN_29925"/>
<keyword evidence="2" id="KW-1185">Reference proteome</keyword>
<evidence type="ECO:0000313" key="1">
    <source>
        <dbReference type="EMBL" id="AUB85144.1"/>
    </source>
</evidence>
<keyword evidence="1" id="KW-0614">Plasmid</keyword>
<reference evidence="1 2" key="1">
    <citation type="submission" date="2017-03" db="EMBL/GenBank/DDBJ databases">
        <title>Complete genome sequence of Candidatus 'Thiodictyon syntrophicum' sp. nov. strain Cad16T, a photolithoautotroph purple sulfur bacterium isolated from an alpine meromictic lake.</title>
        <authorList>
            <person name="Luedin S.M."/>
            <person name="Pothier J.F."/>
            <person name="Danza F."/>
            <person name="Storelli N."/>
            <person name="Wittwer M."/>
            <person name="Tonolla M."/>
        </authorList>
    </citation>
    <scope>NUCLEOTIDE SEQUENCE [LARGE SCALE GENOMIC DNA]</scope>
    <source>
        <strain evidence="1 2">Cad16T</strain>
        <plasmid evidence="2">Plasmid pts417</plasmid>
    </source>
</reference>
<organism evidence="1 2">
    <name type="scientific">Candidatus Thiodictyon syntrophicum</name>
    <dbReference type="NCBI Taxonomy" id="1166950"/>
    <lineage>
        <taxon>Bacteria</taxon>
        <taxon>Pseudomonadati</taxon>
        <taxon>Pseudomonadota</taxon>
        <taxon>Gammaproteobacteria</taxon>
        <taxon>Chromatiales</taxon>
        <taxon>Chromatiaceae</taxon>
        <taxon>Thiodictyon</taxon>
    </lineage>
</organism>